<comment type="subcellular location">
    <subcellularLocation>
        <location evidence="1">Membrane</location>
        <topology evidence="1">Multi-pass membrane protein</topology>
    </subcellularLocation>
</comment>
<dbReference type="STRING" id="356882.A0A423X8N2"/>
<feature type="transmembrane region" description="Helical" evidence="9">
    <location>
        <begin position="561"/>
        <end position="580"/>
    </location>
</feature>
<dbReference type="GO" id="GO:0005774">
    <property type="term" value="C:vacuolar membrane"/>
    <property type="evidence" value="ECO:0007669"/>
    <property type="project" value="TreeGrafter"/>
</dbReference>
<evidence type="ECO:0000259" key="10">
    <source>
        <dbReference type="Pfam" id="PF01490"/>
    </source>
</evidence>
<proteinExistence type="inferred from homology"/>
<evidence type="ECO:0000313" key="11">
    <source>
        <dbReference type="EMBL" id="ROW12398.1"/>
    </source>
</evidence>
<evidence type="ECO:0000256" key="4">
    <source>
        <dbReference type="ARBA" id="ARBA00022692"/>
    </source>
</evidence>
<feature type="region of interest" description="Disordered" evidence="8">
    <location>
        <begin position="156"/>
        <end position="204"/>
    </location>
</feature>
<evidence type="ECO:0000256" key="6">
    <source>
        <dbReference type="ARBA" id="ARBA00022989"/>
    </source>
</evidence>
<feature type="region of interest" description="Disordered" evidence="8">
    <location>
        <begin position="1"/>
        <end position="68"/>
    </location>
</feature>
<comment type="caution">
    <text evidence="11">The sequence shown here is derived from an EMBL/GenBank/DDBJ whole genome shotgun (WGS) entry which is preliminary data.</text>
</comment>
<dbReference type="Pfam" id="PF01490">
    <property type="entry name" value="Aa_trans"/>
    <property type="match status" value="1"/>
</dbReference>
<reference evidence="11 12" key="1">
    <citation type="submission" date="2015-09" db="EMBL/GenBank/DDBJ databases">
        <title>Host preference determinants of Valsa canker pathogens revealed by comparative genomics.</title>
        <authorList>
            <person name="Yin Z."/>
            <person name="Huang L."/>
        </authorList>
    </citation>
    <scope>NUCLEOTIDE SEQUENCE [LARGE SCALE GENOMIC DNA]</scope>
    <source>
        <strain evidence="11 12">03-1</strain>
    </source>
</reference>
<feature type="transmembrane region" description="Helical" evidence="9">
    <location>
        <begin position="517"/>
        <end position="541"/>
    </location>
</feature>
<evidence type="ECO:0000256" key="5">
    <source>
        <dbReference type="ARBA" id="ARBA00022970"/>
    </source>
</evidence>
<feature type="transmembrane region" description="Helical" evidence="9">
    <location>
        <begin position="476"/>
        <end position="496"/>
    </location>
</feature>
<dbReference type="InterPro" id="IPR013057">
    <property type="entry name" value="AA_transpt_TM"/>
</dbReference>
<evidence type="ECO:0000256" key="3">
    <source>
        <dbReference type="ARBA" id="ARBA00022448"/>
    </source>
</evidence>
<accession>A0A423X8N2</accession>
<evidence type="ECO:0000256" key="9">
    <source>
        <dbReference type="SAM" id="Phobius"/>
    </source>
</evidence>
<keyword evidence="7 9" id="KW-0472">Membrane</keyword>
<gene>
    <name evidence="11" type="ORF">VMCG_00511</name>
</gene>
<feature type="region of interest" description="Disordered" evidence="8">
    <location>
        <begin position="108"/>
        <end position="143"/>
    </location>
</feature>
<comment type="similarity">
    <text evidence="2">Belongs to the amino acid/polyamine transporter 2 family.</text>
</comment>
<dbReference type="AlphaFoldDB" id="A0A423X8N2"/>
<evidence type="ECO:0000313" key="12">
    <source>
        <dbReference type="Proteomes" id="UP000283895"/>
    </source>
</evidence>
<evidence type="ECO:0000256" key="7">
    <source>
        <dbReference type="ARBA" id="ARBA00023136"/>
    </source>
</evidence>
<evidence type="ECO:0000256" key="1">
    <source>
        <dbReference type="ARBA" id="ARBA00004141"/>
    </source>
</evidence>
<feature type="compositionally biased region" description="Basic and acidic residues" evidence="8">
    <location>
        <begin position="192"/>
        <end position="204"/>
    </location>
</feature>
<dbReference type="GO" id="GO:0015179">
    <property type="term" value="F:L-amino acid transmembrane transporter activity"/>
    <property type="evidence" value="ECO:0007669"/>
    <property type="project" value="TreeGrafter"/>
</dbReference>
<dbReference type="PANTHER" id="PTHR22950:SF692">
    <property type="entry name" value="TRANSMEMBRANE AMINO ACID TRANSPORTER FAMILY PROTEIN"/>
    <property type="match status" value="1"/>
</dbReference>
<dbReference type="OrthoDB" id="655540at2759"/>
<organism evidence="11 12">
    <name type="scientific">Cytospora schulzeri</name>
    <dbReference type="NCBI Taxonomy" id="448051"/>
    <lineage>
        <taxon>Eukaryota</taxon>
        <taxon>Fungi</taxon>
        <taxon>Dikarya</taxon>
        <taxon>Ascomycota</taxon>
        <taxon>Pezizomycotina</taxon>
        <taxon>Sordariomycetes</taxon>
        <taxon>Sordariomycetidae</taxon>
        <taxon>Diaporthales</taxon>
        <taxon>Cytosporaceae</taxon>
        <taxon>Cytospora</taxon>
    </lineage>
</organism>
<keyword evidence="12" id="KW-1185">Reference proteome</keyword>
<keyword evidence="4 9" id="KW-0812">Transmembrane</keyword>
<evidence type="ECO:0000256" key="2">
    <source>
        <dbReference type="ARBA" id="ARBA00008066"/>
    </source>
</evidence>
<dbReference type="PANTHER" id="PTHR22950">
    <property type="entry name" value="AMINO ACID TRANSPORTER"/>
    <property type="match status" value="1"/>
</dbReference>
<dbReference type="EMBL" id="LKEA01000001">
    <property type="protein sequence ID" value="ROW12398.1"/>
    <property type="molecule type" value="Genomic_DNA"/>
</dbReference>
<feature type="transmembrane region" description="Helical" evidence="9">
    <location>
        <begin position="645"/>
        <end position="667"/>
    </location>
</feature>
<feature type="transmembrane region" description="Helical" evidence="9">
    <location>
        <begin position="679"/>
        <end position="699"/>
    </location>
</feature>
<feature type="transmembrane region" description="Helical" evidence="9">
    <location>
        <begin position="406"/>
        <end position="428"/>
    </location>
</feature>
<feature type="transmembrane region" description="Helical" evidence="9">
    <location>
        <begin position="619"/>
        <end position="639"/>
    </location>
</feature>
<keyword evidence="6 9" id="KW-1133">Transmembrane helix</keyword>
<feature type="transmembrane region" description="Helical" evidence="9">
    <location>
        <begin position="379"/>
        <end position="400"/>
    </location>
</feature>
<keyword evidence="3" id="KW-0813">Transport</keyword>
<dbReference type="Proteomes" id="UP000283895">
    <property type="component" value="Unassembled WGS sequence"/>
</dbReference>
<feature type="transmembrane region" description="Helical" evidence="9">
    <location>
        <begin position="328"/>
        <end position="349"/>
    </location>
</feature>
<feature type="domain" description="Amino acid transporter transmembrane" evidence="10">
    <location>
        <begin position="300"/>
        <end position="697"/>
    </location>
</feature>
<keyword evidence="5" id="KW-0029">Amino-acid transport</keyword>
<feature type="transmembrane region" description="Helical" evidence="9">
    <location>
        <begin position="435"/>
        <end position="456"/>
    </location>
</feature>
<protein>
    <recommendedName>
        <fullName evidence="10">Amino acid transporter transmembrane domain-containing protein</fullName>
    </recommendedName>
</protein>
<evidence type="ECO:0000256" key="8">
    <source>
        <dbReference type="SAM" id="MobiDB-lite"/>
    </source>
</evidence>
<feature type="compositionally biased region" description="Polar residues" evidence="8">
    <location>
        <begin position="22"/>
        <end position="31"/>
    </location>
</feature>
<name>A0A423X8N2_9PEZI</name>
<sequence length="707" mass="76271">MSGRPRIPSTWDQYERGGSPGRTGSLSTNDGRSVAFEDDYLGESPHDEGAEGSDVNFTRMRRRRSSVSNRLAAVADVGGVNSIRSFTRSWQRAAGFTEVIPQRPALVFAPDQEPLGAHDGVQYGRRDEEGGPAPGPGHSPALQPRMSLLRQHLEAAPGSAIRDDSPEPGASESQPLLLPDSHSSAGGSFRAQQERKGGAGMDGELRRTFSVSSGTSNAQSIFAIPPQLAAPDIVGSFGSFRSYGTVVSDDSYGRESMAHAAESWRQQQAAGNVPDGEAPPILVKEVEDRDGKIVLTVEGQSTLPQTIFNSTNVLIGVGLLSLPMGMKYAGWLCGMFVLFGAAAVTSYTAKLLAKCMDLDPSLITFSDLAYISFGRNARIATSILFTMELLAACVALIVLFADSMELLFNGLLSITQWKILCSIVLIPLNFLPLRFLSFTSIIGILCCFTIVAIVIIDGFIKPHTPGSLLEPAATYLFPANWLTLPLSFGLLMSPWGGHGVFPNIYRDMRHPHKYGRAVRITFTFTYLLDATAGVAGLLMFGDDVMDAITSNILTTAGYPQALTYLMCGLIAIIPLTKIPLNARPIISTAEVILGVHQQAIADSSVMVGRSSYFRGVLKIVIRVMTIFLFLMIAILFPAFDSIMAFMGSALCFTICVTLPLLFYLKLFSGQIKGLERASIYALLAMSIILSTIGTVFSFLPRSMLGLE</sequence>